<gene>
    <name evidence="3" type="ORF">OH136_00835</name>
</gene>
<dbReference type="AlphaFoldDB" id="A0AAE3IXT9"/>
<evidence type="ECO:0000313" key="4">
    <source>
        <dbReference type="Proteomes" id="UP001208041"/>
    </source>
</evidence>
<evidence type="ECO:0000256" key="1">
    <source>
        <dbReference type="SAM" id="Coils"/>
    </source>
</evidence>
<organism evidence="3 4">
    <name type="scientific">Halocynthiibacter halioticoli</name>
    <dbReference type="NCBI Taxonomy" id="2986804"/>
    <lineage>
        <taxon>Bacteria</taxon>
        <taxon>Pseudomonadati</taxon>
        <taxon>Pseudomonadota</taxon>
        <taxon>Alphaproteobacteria</taxon>
        <taxon>Rhodobacterales</taxon>
        <taxon>Paracoccaceae</taxon>
        <taxon>Halocynthiibacter</taxon>
    </lineage>
</organism>
<accession>A0AAE3IXT9</accession>
<dbReference type="InterPro" id="IPR006668">
    <property type="entry name" value="Mg_transptr_MgtE_intracell_dom"/>
</dbReference>
<feature type="coiled-coil region" evidence="1">
    <location>
        <begin position="63"/>
        <end position="90"/>
    </location>
</feature>
<dbReference type="RefSeq" id="WP_263951915.1">
    <property type="nucleotide sequence ID" value="NZ_JAOYFC010000001.1"/>
</dbReference>
<evidence type="ECO:0000259" key="2">
    <source>
        <dbReference type="Pfam" id="PF03448"/>
    </source>
</evidence>
<evidence type="ECO:0000313" key="3">
    <source>
        <dbReference type="EMBL" id="MCV6823085.1"/>
    </source>
</evidence>
<dbReference type="Pfam" id="PF03448">
    <property type="entry name" value="MgtE_N"/>
    <property type="match status" value="1"/>
</dbReference>
<keyword evidence="4" id="KW-1185">Reference proteome</keyword>
<dbReference type="EMBL" id="JAOYFC010000001">
    <property type="protein sequence ID" value="MCV6823085.1"/>
    <property type="molecule type" value="Genomic_DNA"/>
</dbReference>
<dbReference type="Proteomes" id="UP001208041">
    <property type="component" value="Unassembled WGS sequence"/>
</dbReference>
<sequence>MRPKQTKDVRSRKRKSSRNVLIIVASFFILSALMRLGSGAGPALAREFESLTAPAEPDYCIPTDGLEALVTSLQERERNAEKREAEIAERLATLAIAERVYEENMQDLLAAEEALSQTIAQANSAADEDINKLTALYENMKASESAPLFEQMEPDFAAGFIARMRSETAANILASLPAESAYAISVVLAGRNANIQSE</sequence>
<keyword evidence="1" id="KW-0175">Coiled coil</keyword>
<feature type="domain" description="Magnesium transporter MgtE intracellular" evidence="2">
    <location>
        <begin position="134"/>
        <end position="187"/>
    </location>
</feature>
<reference evidence="3" key="1">
    <citation type="submission" date="2022-10" db="EMBL/GenBank/DDBJ databases">
        <authorList>
            <person name="Yue Y."/>
        </authorList>
    </citation>
    <scope>NUCLEOTIDE SEQUENCE</scope>
    <source>
        <strain evidence="3">Z654</strain>
    </source>
</reference>
<comment type="caution">
    <text evidence="3">The sequence shown here is derived from an EMBL/GenBank/DDBJ whole genome shotgun (WGS) entry which is preliminary data.</text>
</comment>
<dbReference type="SUPFAM" id="SSF158791">
    <property type="entry name" value="MgtE N-terminal domain-like"/>
    <property type="match status" value="1"/>
</dbReference>
<protein>
    <recommendedName>
        <fullName evidence="2">Magnesium transporter MgtE intracellular domain-containing protein</fullName>
    </recommendedName>
</protein>
<proteinExistence type="predicted"/>
<name>A0AAE3IXT9_9RHOB</name>